<evidence type="ECO:0000313" key="1">
    <source>
        <dbReference type="EMBL" id="CCD56627.1"/>
    </source>
</evidence>
<dbReference type="HOGENOM" id="CLU_3124881_0_0_1"/>
<name>G2YYC9_BOTF4</name>
<proteinExistence type="predicted"/>
<reference evidence="2" key="1">
    <citation type="journal article" date="2011" name="PLoS Genet.">
        <title>Genomic analysis of the necrotrophic fungal pathogens Sclerotinia sclerotiorum and Botrytis cinerea.</title>
        <authorList>
            <person name="Amselem J."/>
            <person name="Cuomo C.A."/>
            <person name="van Kan J.A."/>
            <person name="Viaud M."/>
            <person name="Benito E.P."/>
            <person name="Couloux A."/>
            <person name="Coutinho P.M."/>
            <person name="de Vries R.P."/>
            <person name="Dyer P.S."/>
            <person name="Fillinger S."/>
            <person name="Fournier E."/>
            <person name="Gout L."/>
            <person name="Hahn M."/>
            <person name="Kohn L."/>
            <person name="Lapalu N."/>
            <person name="Plummer K.M."/>
            <person name="Pradier J.M."/>
            <person name="Quevillon E."/>
            <person name="Sharon A."/>
            <person name="Simon A."/>
            <person name="ten Have A."/>
            <person name="Tudzynski B."/>
            <person name="Tudzynski P."/>
            <person name="Wincker P."/>
            <person name="Andrew M."/>
            <person name="Anthouard V."/>
            <person name="Beever R.E."/>
            <person name="Beffa R."/>
            <person name="Benoit I."/>
            <person name="Bouzid O."/>
            <person name="Brault B."/>
            <person name="Chen Z."/>
            <person name="Choquer M."/>
            <person name="Collemare J."/>
            <person name="Cotton P."/>
            <person name="Danchin E.G."/>
            <person name="Da Silva C."/>
            <person name="Gautier A."/>
            <person name="Giraud C."/>
            <person name="Giraud T."/>
            <person name="Gonzalez C."/>
            <person name="Grossetete S."/>
            <person name="Guldener U."/>
            <person name="Henrissat B."/>
            <person name="Howlett B.J."/>
            <person name="Kodira C."/>
            <person name="Kretschmer M."/>
            <person name="Lappartient A."/>
            <person name="Leroch M."/>
            <person name="Levis C."/>
            <person name="Mauceli E."/>
            <person name="Neuveglise C."/>
            <person name="Oeser B."/>
            <person name="Pearson M."/>
            <person name="Poulain J."/>
            <person name="Poussereau N."/>
            <person name="Quesneville H."/>
            <person name="Rascle C."/>
            <person name="Schumacher J."/>
            <person name="Segurens B."/>
            <person name="Sexton A."/>
            <person name="Silva E."/>
            <person name="Sirven C."/>
            <person name="Soanes D.M."/>
            <person name="Talbot N.J."/>
            <person name="Templeton M."/>
            <person name="Yandava C."/>
            <person name="Yarden O."/>
            <person name="Zeng Q."/>
            <person name="Rollins J.A."/>
            <person name="Lebrun M.H."/>
            <person name="Dickman M."/>
        </authorList>
    </citation>
    <scope>NUCLEOTIDE SEQUENCE [LARGE SCALE GENOMIC DNA]</scope>
    <source>
        <strain evidence="2">T4</strain>
    </source>
</reference>
<sequence length="50" mass="5750">MSQQDRRIQSRKYPHVSISSAVYELTQAERLPSDCQADLREPLTSRIMSA</sequence>
<dbReference type="InParanoid" id="G2YYC9"/>
<dbReference type="AlphaFoldDB" id="G2YYC9"/>
<dbReference type="Proteomes" id="UP000008177">
    <property type="component" value="Unplaced contigs"/>
</dbReference>
<evidence type="ECO:0000313" key="2">
    <source>
        <dbReference type="Proteomes" id="UP000008177"/>
    </source>
</evidence>
<organism evidence="1 2">
    <name type="scientific">Botryotinia fuckeliana (strain T4)</name>
    <name type="common">Noble rot fungus</name>
    <name type="synonym">Botrytis cinerea</name>
    <dbReference type="NCBI Taxonomy" id="999810"/>
    <lineage>
        <taxon>Eukaryota</taxon>
        <taxon>Fungi</taxon>
        <taxon>Dikarya</taxon>
        <taxon>Ascomycota</taxon>
        <taxon>Pezizomycotina</taxon>
        <taxon>Leotiomycetes</taxon>
        <taxon>Helotiales</taxon>
        <taxon>Sclerotiniaceae</taxon>
        <taxon>Botrytis</taxon>
    </lineage>
</organism>
<gene>
    <name evidence="1" type="ORF">BofuT4_uP144350.1</name>
</gene>
<accession>G2YYC9</accession>
<protein>
    <submittedName>
        <fullName evidence="1">Uncharacterized protein</fullName>
    </submittedName>
</protein>
<dbReference type="EMBL" id="FQ790361">
    <property type="protein sequence ID" value="CCD56627.1"/>
    <property type="molecule type" value="Genomic_DNA"/>
</dbReference>